<dbReference type="GO" id="GO:0005730">
    <property type="term" value="C:nucleolus"/>
    <property type="evidence" value="ECO:0007669"/>
    <property type="project" value="TreeGrafter"/>
</dbReference>
<reference evidence="2 3" key="1">
    <citation type="submission" date="2016-10" db="EMBL/GenBank/DDBJ databases">
        <title>Reductive evolution of mitochondrial metabolism and differential evolution of invasion-related proteins in Cryptosporidium.</title>
        <authorList>
            <person name="Liu S."/>
            <person name="Roellig D.M."/>
            <person name="Guo Y."/>
            <person name="Li N."/>
            <person name="Frace M.A."/>
            <person name="Tang K."/>
            <person name="Zhang L."/>
            <person name="Feng Y."/>
            <person name="Xiao L."/>
        </authorList>
    </citation>
    <scope>NUCLEOTIDE SEQUENCE [LARGE SCALE GENOMIC DNA]</scope>
    <source>
        <strain evidence="2">30847</strain>
    </source>
</reference>
<dbReference type="GeneID" id="92365319"/>
<dbReference type="InterPro" id="IPR013865">
    <property type="entry name" value="FAM32A"/>
</dbReference>
<evidence type="ECO:0000256" key="1">
    <source>
        <dbReference type="SAM" id="MobiDB-lite"/>
    </source>
</evidence>
<feature type="region of interest" description="Disordered" evidence="1">
    <location>
        <begin position="20"/>
        <end position="45"/>
    </location>
</feature>
<dbReference type="PANTHER" id="PTHR13282:SF6">
    <property type="entry name" value="PROTEIN FAM32A"/>
    <property type="match status" value="1"/>
</dbReference>
<dbReference type="OrthoDB" id="205403at2759"/>
<dbReference type="VEuPathDB" id="CryptoDB:cand_011340"/>
<name>A0A1J4MQB2_9CRYT</name>
<dbReference type="PANTHER" id="PTHR13282">
    <property type="entry name" value="PROTEIN FAM32A"/>
    <property type="match status" value="1"/>
</dbReference>
<protein>
    <submittedName>
        <fullName evidence="2">Uncharacterized protein</fullName>
    </submittedName>
</protein>
<accession>A0A1J4MQB2</accession>
<evidence type="ECO:0000313" key="2">
    <source>
        <dbReference type="EMBL" id="OII76376.1"/>
    </source>
</evidence>
<dbReference type="EMBL" id="LRBS01000067">
    <property type="protein sequence ID" value="OII76376.1"/>
    <property type="molecule type" value="Genomic_DNA"/>
</dbReference>
<gene>
    <name evidence="2" type="ORF">cand_011340</name>
</gene>
<dbReference type="AlphaFoldDB" id="A0A1J4MQB2"/>
<comment type="caution">
    <text evidence="2">The sequence shown here is derived from an EMBL/GenBank/DDBJ whole genome shotgun (WGS) entry which is preliminary data.</text>
</comment>
<dbReference type="RefSeq" id="XP_067068222.1">
    <property type="nucleotide sequence ID" value="XM_067211373.1"/>
</dbReference>
<sequence length="162" mass="18226">MCENVDIYGNVRRTPFKIKKKLKKKDSNGPDLQSTNISNSTNSNSYTQSLYDSIMSLNSPNERFETKGNEDDSTESIGLVKYKGDQVLDSLVSNKATNSHLNSTTRTKLTAAEKTFLKIRKRRLQSKIVSRTSITHRERVAQFNAKLASLPEHFDMPKVGPG</sequence>
<feature type="compositionally biased region" description="Low complexity" evidence="1">
    <location>
        <begin position="34"/>
        <end position="45"/>
    </location>
</feature>
<dbReference type="Proteomes" id="UP000186804">
    <property type="component" value="Unassembled WGS sequence"/>
</dbReference>
<keyword evidence="3" id="KW-1185">Reference proteome</keyword>
<evidence type="ECO:0000313" key="3">
    <source>
        <dbReference type="Proteomes" id="UP000186804"/>
    </source>
</evidence>
<proteinExistence type="predicted"/>
<organism evidence="2 3">
    <name type="scientific">Cryptosporidium andersoni</name>
    <dbReference type="NCBI Taxonomy" id="117008"/>
    <lineage>
        <taxon>Eukaryota</taxon>
        <taxon>Sar</taxon>
        <taxon>Alveolata</taxon>
        <taxon>Apicomplexa</taxon>
        <taxon>Conoidasida</taxon>
        <taxon>Coccidia</taxon>
        <taxon>Eucoccidiorida</taxon>
        <taxon>Eimeriorina</taxon>
        <taxon>Cryptosporidiidae</taxon>
        <taxon>Cryptosporidium</taxon>
    </lineage>
</organism>